<name>A0A6G0TE72_APHGL</name>
<organism evidence="1 2">
    <name type="scientific">Aphis glycines</name>
    <name type="common">Soybean aphid</name>
    <dbReference type="NCBI Taxonomy" id="307491"/>
    <lineage>
        <taxon>Eukaryota</taxon>
        <taxon>Metazoa</taxon>
        <taxon>Ecdysozoa</taxon>
        <taxon>Arthropoda</taxon>
        <taxon>Hexapoda</taxon>
        <taxon>Insecta</taxon>
        <taxon>Pterygota</taxon>
        <taxon>Neoptera</taxon>
        <taxon>Paraneoptera</taxon>
        <taxon>Hemiptera</taxon>
        <taxon>Sternorrhyncha</taxon>
        <taxon>Aphidomorpha</taxon>
        <taxon>Aphidoidea</taxon>
        <taxon>Aphididae</taxon>
        <taxon>Aphidini</taxon>
        <taxon>Aphis</taxon>
        <taxon>Aphis</taxon>
    </lineage>
</organism>
<comment type="caution">
    <text evidence="1">The sequence shown here is derived from an EMBL/GenBank/DDBJ whole genome shotgun (WGS) entry which is preliminary data.</text>
</comment>
<dbReference type="EMBL" id="VYZN01000041">
    <property type="protein sequence ID" value="KAE9531318.1"/>
    <property type="molecule type" value="Genomic_DNA"/>
</dbReference>
<gene>
    <name evidence="1" type="ORF">AGLY_010524</name>
</gene>
<dbReference type="AlphaFoldDB" id="A0A6G0TE72"/>
<evidence type="ECO:0000313" key="2">
    <source>
        <dbReference type="Proteomes" id="UP000475862"/>
    </source>
</evidence>
<reference evidence="1 2" key="1">
    <citation type="submission" date="2019-08" db="EMBL/GenBank/DDBJ databases">
        <title>The genome of the soybean aphid Biotype 1, its phylome, world population structure and adaptation to the North American continent.</title>
        <authorList>
            <person name="Giordano R."/>
            <person name="Donthu R.K."/>
            <person name="Hernandez A.G."/>
            <person name="Wright C.L."/>
            <person name="Zimin A.V."/>
        </authorList>
    </citation>
    <scope>NUCLEOTIDE SEQUENCE [LARGE SCALE GENOMIC DNA]</scope>
    <source>
        <tissue evidence="1">Whole aphids</tissue>
    </source>
</reference>
<proteinExistence type="predicted"/>
<protein>
    <submittedName>
        <fullName evidence="1">Uncharacterized protein</fullName>
    </submittedName>
</protein>
<keyword evidence="2" id="KW-1185">Reference proteome</keyword>
<evidence type="ECO:0000313" key="1">
    <source>
        <dbReference type="EMBL" id="KAE9531318.1"/>
    </source>
</evidence>
<dbReference type="Proteomes" id="UP000475862">
    <property type="component" value="Unassembled WGS sequence"/>
</dbReference>
<sequence>MMHVSPTKSFYLRITRMLNEFIHVTTESVRKKSKSGFMVWTNIRISCRKITFSKIPLFNFMNFHNLLKFHFYMHDEVRTKLMRQVLLVSKKYRIIEIDCRQFIDLDMIVGTEPKVVISKYQIIQDSNYYKFKTVILNDLITHTKKIDSVLYSDLKILNFFIRPGKTRRLSKISLNRQKSQVTKIWKKPEMRIRTTKIKNCVVTRSYTIRLRKFMLYYYIHMQTFKKSNF</sequence>
<accession>A0A6G0TE72</accession>